<evidence type="ECO:0000256" key="1">
    <source>
        <dbReference type="SAM" id="Phobius"/>
    </source>
</evidence>
<dbReference type="STRING" id="596324.TREVI0001_0577"/>
<keyword evidence="1" id="KW-0812">Transmembrane</keyword>
<comment type="caution">
    <text evidence="2">The sequence shown here is derived from an EMBL/GenBank/DDBJ whole genome shotgun (WGS) entry which is preliminary data.</text>
</comment>
<dbReference type="AlphaFoldDB" id="C8PMG3"/>
<keyword evidence="1" id="KW-1133">Transmembrane helix</keyword>
<accession>C8PMG3</accession>
<feature type="transmembrane region" description="Helical" evidence="1">
    <location>
        <begin position="142"/>
        <end position="171"/>
    </location>
</feature>
<dbReference type="InterPro" id="IPR010390">
    <property type="entry name" value="ABC-2_transporter-like"/>
</dbReference>
<organism evidence="2 3">
    <name type="scientific">Treponema vincentii ATCC 35580</name>
    <dbReference type="NCBI Taxonomy" id="596324"/>
    <lineage>
        <taxon>Bacteria</taxon>
        <taxon>Pseudomonadati</taxon>
        <taxon>Spirochaetota</taxon>
        <taxon>Spirochaetia</taxon>
        <taxon>Spirochaetales</taxon>
        <taxon>Treponemataceae</taxon>
        <taxon>Treponema</taxon>
    </lineage>
</organism>
<proteinExistence type="predicted"/>
<dbReference type="PANTHER" id="PTHR36833:SF1">
    <property type="entry name" value="INTEGRAL MEMBRANE TRANSPORT PROTEIN"/>
    <property type="match status" value="1"/>
</dbReference>
<dbReference type="Pfam" id="PF06182">
    <property type="entry name" value="ABC2_membrane_6"/>
    <property type="match status" value="1"/>
</dbReference>
<dbReference type="Proteomes" id="UP000004509">
    <property type="component" value="Unassembled WGS sequence"/>
</dbReference>
<dbReference type="eggNOG" id="COG3694">
    <property type="taxonomic scope" value="Bacteria"/>
</dbReference>
<keyword evidence="1" id="KW-0472">Membrane</keyword>
<dbReference type="GeneID" id="301461454"/>
<evidence type="ECO:0000313" key="2">
    <source>
        <dbReference type="EMBL" id="EEV21380.1"/>
    </source>
</evidence>
<feature type="transmembrane region" description="Helical" evidence="1">
    <location>
        <begin position="62"/>
        <end position="89"/>
    </location>
</feature>
<dbReference type="RefSeq" id="WP_006187709.1">
    <property type="nucleotide sequence ID" value="NZ_ACYH01000011.1"/>
</dbReference>
<gene>
    <name evidence="2" type="ORF">TREVI0001_0577</name>
</gene>
<feature type="transmembrane region" description="Helical" evidence="1">
    <location>
        <begin position="25"/>
        <end position="50"/>
    </location>
</feature>
<dbReference type="PANTHER" id="PTHR36833">
    <property type="entry name" value="SLR0610 PROTEIN-RELATED"/>
    <property type="match status" value="1"/>
</dbReference>
<sequence>MRYLIVFKYYFLVNLKSILIYDVDYILGIAALLLKNTLKFCILLIIFHLIKTLDGWSFNQILFLYGFSLTTYALWHCFFINTISIPTMIQTGTFDRFLLRPISPIFQIMCDGFDEDGWGDLLLGIIILSVAALRLSMSGIYLLLLPVLLFAASLIYAGISLLLSCIAFFTVGNSDFTDVTGYLAEFAKYPLPIYGRGLQCFFTYIIPVGFAAYYPSLFFIKGCANGLATLIVSPFVAVFFFLASCSIWNMCLRYYSSTGH</sequence>
<reference evidence="2 3" key="1">
    <citation type="submission" date="2009-07" db="EMBL/GenBank/DDBJ databases">
        <authorList>
            <person name="Madupu R."/>
            <person name="Sebastian Y."/>
            <person name="Durkin A.S."/>
            <person name="Torralba M."/>
            <person name="Methe B."/>
            <person name="Sutton G.G."/>
            <person name="Strausberg R.L."/>
            <person name="Nelson K.E."/>
        </authorList>
    </citation>
    <scope>NUCLEOTIDE SEQUENCE [LARGE SCALE GENOMIC DNA]</scope>
    <source>
        <strain evidence="2 3">ATCC 35580</strain>
    </source>
</reference>
<evidence type="ECO:0000313" key="3">
    <source>
        <dbReference type="Proteomes" id="UP000004509"/>
    </source>
</evidence>
<dbReference type="OrthoDB" id="357539at2"/>
<feature type="transmembrane region" description="Helical" evidence="1">
    <location>
        <begin position="117"/>
        <end position="135"/>
    </location>
</feature>
<dbReference type="EMBL" id="ACYH01000011">
    <property type="protein sequence ID" value="EEV21380.1"/>
    <property type="molecule type" value="Genomic_DNA"/>
</dbReference>
<feature type="transmembrane region" description="Helical" evidence="1">
    <location>
        <begin position="226"/>
        <end position="250"/>
    </location>
</feature>
<name>C8PMG3_9SPIR</name>
<feature type="transmembrane region" description="Helical" evidence="1">
    <location>
        <begin position="191"/>
        <end position="214"/>
    </location>
</feature>
<evidence type="ECO:0008006" key="4">
    <source>
        <dbReference type="Google" id="ProtNLM"/>
    </source>
</evidence>
<protein>
    <recommendedName>
        <fullName evidence="4">ABC-2 type transporter</fullName>
    </recommendedName>
</protein>